<sequence>MTKNVLSWGQIAKQAAYLGSLTGLGYFVGITLMHWAGMGLGDWINWVYRIAVITAIIWTIMALRLRYPNGLSFLKAYSAGLMASSVLGLWMLISAFLFYGQIAPDYLKEYEAFYQRNREVQMYQTQYKKTNAELEEEETSRALTAQDSLIVQKGLEKHMEGTAYFFSVSGQAVINLIYSLVWGLLVSLPIAYMSMSKKE</sequence>
<accession>H6L0E2</accession>
<feature type="transmembrane region" description="Helical" evidence="1">
    <location>
        <begin position="77"/>
        <end position="99"/>
    </location>
</feature>
<gene>
    <name evidence="2" type="ordered locus">SGRA_0633</name>
</gene>
<feature type="transmembrane region" description="Helical" evidence="1">
    <location>
        <begin position="43"/>
        <end position="65"/>
    </location>
</feature>
<dbReference type="HOGENOM" id="CLU_1371385_0_0_10"/>
<evidence type="ECO:0000313" key="3">
    <source>
        <dbReference type="Proteomes" id="UP000007519"/>
    </source>
</evidence>
<organism evidence="2 3">
    <name type="scientific">Saprospira grandis (strain Lewin)</name>
    <dbReference type="NCBI Taxonomy" id="984262"/>
    <lineage>
        <taxon>Bacteria</taxon>
        <taxon>Pseudomonadati</taxon>
        <taxon>Bacteroidota</taxon>
        <taxon>Saprospiria</taxon>
        <taxon>Saprospirales</taxon>
        <taxon>Saprospiraceae</taxon>
        <taxon>Saprospira</taxon>
    </lineage>
</organism>
<dbReference type="EMBL" id="CP002831">
    <property type="protein sequence ID" value="AFC23372.1"/>
    <property type="molecule type" value="Genomic_DNA"/>
</dbReference>
<proteinExistence type="predicted"/>
<evidence type="ECO:0008006" key="4">
    <source>
        <dbReference type="Google" id="ProtNLM"/>
    </source>
</evidence>
<name>H6L0E2_SAPGL</name>
<dbReference type="Pfam" id="PF13858">
    <property type="entry name" value="DUF4199"/>
    <property type="match status" value="1"/>
</dbReference>
<keyword evidence="3" id="KW-1185">Reference proteome</keyword>
<keyword evidence="1" id="KW-0472">Membrane</keyword>
<dbReference type="InterPro" id="IPR025250">
    <property type="entry name" value="DUF4199"/>
</dbReference>
<dbReference type="Proteomes" id="UP000007519">
    <property type="component" value="Chromosome"/>
</dbReference>
<keyword evidence="1" id="KW-0812">Transmembrane</keyword>
<dbReference type="AlphaFoldDB" id="H6L0E2"/>
<protein>
    <recommendedName>
        <fullName evidence="4">DUF4199 domain-containing protein</fullName>
    </recommendedName>
</protein>
<evidence type="ECO:0000313" key="2">
    <source>
        <dbReference type="EMBL" id="AFC23372.1"/>
    </source>
</evidence>
<dbReference type="OrthoDB" id="9820686at2"/>
<dbReference type="KEGG" id="sgn:SGRA_0633"/>
<feature type="transmembrane region" description="Helical" evidence="1">
    <location>
        <begin position="15"/>
        <end position="37"/>
    </location>
</feature>
<keyword evidence="1" id="KW-1133">Transmembrane helix</keyword>
<dbReference type="RefSeq" id="WP_014373616.1">
    <property type="nucleotide sequence ID" value="NC_016940.1"/>
</dbReference>
<evidence type="ECO:0000256" key="1">
    <source>
        <dbReference type="SAM" id="Phobius"/>
    </source>
</evidence>
<feature type="transmembrane region" description="Helical" evidence="1">
    <location>
        <begin position="172"/>
        <end position="193"/>
    </location>
</feature>
<dbReference type="STRING" id="984262.SGRA_0633"/>
<reference evidence="2 3" key="1">
    <citation type="journal article" date="2012" name="Stand. Genomic Sci.">
        <title>Complete genome sequencing and analysis of Saprospira grandis str. Lewin, a predatory marine bacterium.</title>
        <authorList>
            <person name="Saw J.H."/>
            <person name="Yuryev A."/>
            <person name="Kanbe M."/>
            <person name="Hou S."/>
            <person name="Young A.G."/>
            <person name="Aizawa S."/>
            <person name="Alam M."/>
        </authorList>
    </citation>
    <scope>NUCLEOTIDE SEQUENCE [LARGE SCALE GENOMIC DNA]</scope>
    <source>
        <strain evidence="2 3">Lewin</strain>
    </source>
</reference>